<dbReference type="SUPFAM" id="SSF47323">
    <property type="entry name" value="Anticodon-binding domain of a subclass of class I aminoacyl-tRNA synthetases"/>
    <property type="match status" value="1"/>
</dbReference>
<feature type="domain" description="Methionyl/Leucyl tRNA synthetase" evidence="11">
    <location>
        <begin position="5"/>
        <end position="153"/>
    </location>
</feature>
<comment type="caution">
    <text evidence="12">The sequence shown here is derived from an EMBL/GenBank/DDBJ whole genome shotgun (WGS) entry which is preliminary data.</text>
</comment>
<dbReference type="InterPro" id="IPR009080">
    <property type="entry name" value="tRNAsynth_Ia_anticodon-bd"/>
</dbReference>
<dbReference type="GO" id="GO:0004825">
    <property type="term" value="F:methionine-tRNA ligase activity"/>
    <property type="evidence" value="ECO:0007669"/>
    <property type="project" value="UniProtKB-EC"/>
</dbReference>
<evidence type="ECO:0000256" key="10">
    <source>
        <dbReference type="RuleBase" id="RU363039"/>
    </source>
</evidence>
<evidence type="ECO:0000256" key="3">
    <source>
        <dbReference type="ARBA" id="ARBA00018753"/>
    </source>
</evidence>
<dbReference type="CDD" id="cd00814">
    <property type="entry name" value="MetRS_core"/>
    <property type="match status" value="1"/>
</dbReference>
<dbReference type="PRINTS" id="PR01041">
    <property type="entry name" value="TRNASYNTHMET"/>
</dbReference>
<accession>A0A955E252</accession>
<dbReference type="PANTHER" id="PTHR43326">
    <property type="entry name" value="METHIONYL-TRNA SYNTHETASE"/>
    <property type="match status" value="1"/>
</dbReference>
<evidence type="ECO:0000256" key="4">
    <source>
        <dbReference type="ARBA" id="ARBA00022598"/>
    </source>
</evidence>
<name>A0A955E252_UNCKA</name>
<gene>
    <name evidence="12" type="ORF">KDA10_02205</name>
</gene>
<keyword evidence="6 10" id="KW-0067">ATP-binding</keyword>
<dbReference type="AlphaFoldDB" id="A0A955E252"/>
<keyword evidence="7 10" id="KW-0648">Protein biosynthesis</keyword>
<evidence type="ECO:0000256" key="2">
    <source>
        <dbReference type="ARBA" id="ARBA00012838"/>
    </source>
</evidence>
<sequence length="481" mass="55012">MEKRFYVTTPIYYANGSPHIGHFLTTTIGDVLARYNRLIVGAENVYFTTGIDEHGTTVSDAAKKAGYEENIQAYVDEAAQEWKAVFDKTHISYDYFVRTTSPYHAKFVKELVLKMQKAGDIYKGNYEGTYCNGCEKHLTLSDLNEEGYCPLHRPDQTIKITEENYFFRLSKYANRLVEIFEKDSVVIFPESKKNEILSRLKSGVEDLSITRPKEKVSWGIEFPGDSEQTLYVWADALSNYISSLVINNNYDYFWGKYTTHLVGKDINWFHSVIWTAFLLSAGYPLYKNIFAHSFLNIGGKKISKSLGNLITPDELIKYFGVDGARYLVLKNIPYKDDIDVTIETLTQQYNADLANGLGNTVARVTKLAENSQISFDNISEAQSRKEILETIQEDIEQVKVHEALSKIWLKLSDLEKHINTNEPWAIEDKNQLKTILSHELRELYSIGILLEPFLPETANQIVSSVSSSKIIKDKALFERIK</sequence>
<evidence type="ECO:0000259" key="11">
    <source>
        <dbReference type="Pfam" id="PF09334"/>
    </source>
</evidence>
<dbReference type="PANTHER" id="PTHR43326:SF1">
    <property type="entry name" value="METHIONINE--TRNA LIGASE, MITOCHONDRIAL"/>
    <property type="match status" value="1"/>
</dbReference>
<reference evidence="12" key="2">
    <citation type="journal article" date="2021" name="Microbiome">
        <title>Successional dynamics and alternative stable states in a saline activated sludge microbial community over 9 years.</title>
        <authorList>
            <person name="Wang Y."/>
            <person name="Ye J."/>
            <person name="Ju F."/>
            <person name="Liu L."/>
            <person name="Boyd J.A."/>
            <person name="Deng Y."/>
            <person name="Parks D.H."/>
            <person name="Jiang X."/>
            <person name="Yin X."/>
            <person name="Woodcroft B.J."/>
            <person name="Tyson G.W."/>
            <person name="Hugenholtz P."/>
            <person name="Polz M.F."/>
            <person name="Zhang T."/>
        </authorList>
    </citation>
    <scope>NUCLEOTIDE SEQUENCE</scope>
    <source>
        <strain evidence="12">HKST-UBA80</strain>
    </source>
</reference>
<dbReference type="GO" id="GO:0006431">
    <property type="term" value="P:methionyl-tRNA aminoacylation"/>
    <property type="evidence" value="ECO:0007669"/>
    <property type="project" value="InterPro"/>
</dbReference>
<evidence type="ECO:0000256" key="6">
    <source>
        <dbReference type="ARBA" id="ARBA00022840"/>
    </source>
</evidence>
<dbReference type="Gene3D" id="1.10.730.10">
    <property type="entry name" value="Isoleucyl-tRNA Synthetase, Domain 1"/>
    <property type="match status" value="1"/>
</dbReference>
<proteinExistence type="inferred from homology"/>
<dbReference type="Gene3D" id="2.170.220.10">
    <property type="match status" value="1"/>
</dbReference>
<reference evidence="12" key="1">
    <citation type="submission" date="2020-04" db="EMBL/GenBank/DDBJ databases">
        <authorList>
            <person name="Zhang T."/>
        </authorList>
    </citation>
    <scope>NUCLEOTIDE SEQUENCE</scope>
    <source>
        <strain evidence="12">HKST-UBA80</strain>
    </source>
</reference>
<dbReference type="GO" id="GO:0005524">
    <property type="term" value="F:ATP binding"/>
    <property type="evidence" value="ECO:0007669"/>
    <property type="project" value="UniProtKB-KW"/>
</dbReference>
<evidence type="ECO:0000256" key="7">
    <source>
        <dbReference type="ARBA" id="ARBA00022917"/>
    </source>
</evidence>
<keyword evidence="8 10" id="KW-0030">Aminoacyl-tRNA synthetase</keyword>
<dbReference type="Pfam" id="PF09334">
    <property type="entry name" value="tRNA-synt_1g"/>
    <property type="match status" value="2"/>
</dbReference>
<dbReference type="InterPro" id="IPR033911">
    <property type="entry name" value="MetRS_core"/>
</dbReference>
<dbReference type="InterPro" id="IPR015413">
    <property type="entry name" value="Methionyl/Leucyl_tRNA_Synth"/>
</dbReference>
<dbReference type="Proteomes" id="UP000714817">
    <property type="component" value="Unassembled WGS sequence"/>
</dbReference>
<evidence type="ECO:0000313" key="13">
    <source>
        <dbReference type="Proteomes" id="UP000714817"/>
    </source>
</evidence>
<dbReference type="SUPFAM" id="SSF52374">
    <property type="entry name" value="Nucleotidylyl transferase"/>
    <property type="match status" value="1"/>
</dbReference>
<dbReference type="EC" id="6.1.1.10" evidence="2"/>
<organism evidence="12 13">
    <name type="scientific">candidate division WWE3 bacterium</name>
    <dbReference type="NCBI Taxonomy" id="2053526"/>
    <lineage>
        <taxon>Bacteria</taxon>
        <taxon>Katanobacteria</taxon>
    </lineage>
</organism>
<feature type="domain" description="Methionyl/Leucyl tRNA synthetase" evidence="11">
    <location>
        <begin position="161"/>
        <end position="364"/>
    </location>
</feature>
<dbReference type="Gene3D" id="3.40.50.620">
    <property type="entry name" value="HUPs"/>
    <property type="match status" value="1"/>
</dbReference>
<dbReference type="EMBL" id="JAGQNY010000007">
    <property type="protein sequence ID" value="MCA9302153.1"/>
    <property type="molecule type" value="Genomic_DNA"/>
</dbReference>
<dbReference type="InterPro" id="IPR014758">
    <property type="entry name" value="Met-tRNA_synth"/>
</dbReference>
<evidence type="ECO:0000313" key="12">
    <source>
        <dbReference type="EMBL" id="MCA9302153.1"/>
    </source>
</evidence>
<evidence type="ECO:0000256" key="9">
    <source>
        <dbReference type="ARBA" id="ARBA00030904"/>
    </source>
</evidence>
<keyword evidence="5 10" id="KW-0547">Nucleotide-binding</keyword>
<comment type="similarity">
    <text evidence="10">Belongs to the class-I aminoacyl-tRNA synthetase family.</text>
</comment>
<dbReference type="NCBIfam" id="TIGR00398">
    <property type="entry name" value="metG"/>
    <property type="match status" value="1"/>
</dbReference>
<evidence type="ECO:0000256" key="5">
    <source>
        <dbReference type="ARBA" id="ARBA00022741"/>
    </source>
</evidence>
<dbReference type="FunFam" id="2.170.220.10:FF:000003">
    <property type="entry name" value="Methionine--tRNA ligase"/>
    <property type="match status" value="1"/>
</dbReference>
<evidence type="ECO:0000256" key="1">
    <source>
        <dbReference type="ARBA" id="ARBA00003314"/>
    </source>
</evidence>
<evidence type="ECO:0000256" key="8">
    <source>
        <dbReference type="ARBA" id="ARBA00023146"/>
    </source>
</evidence>
<dbReference type="InterPro" id="IPR014729">
    <property type="entry name" value="Rossmann-like_a/b/a_fold"/>
</dbReference>
<keyword evidence="4 10" id="KW-0436">Ligase</keyword>
<protein>
    <recommendedName>
        <fullName evidence="3">Methionine--tRNA ligase</fullName>
        <ecNumber evidence="2">6.1.1.10</ecNumber>
    </recommendedName>
    <alternativeName>
        <fullName evidence="9">Methionyl-tRNA synthetase</fullName>
    </alternativeName>
</protein>
<dbReference type="InterPro" id="IPR023457">
    <property type="entry name" value="Met-tRNA_synth_2"/>
</dbReference>
<comment type="function">
    <text evidence="1">Is required not only for elongation of protein synthesis but also for the initiation of all mRNA translation through initiator tRNA(fMet) aminoacylation.</text>
</comment>